<dbReference type="SUPFAM" id="SSF48613">
    <property type="entry name" value="Heme oxygenase-like"/>
    <property type="match status" value="2"/>
</dbReference>
<accession>A0ABN8LH87</accession>
<evidence type="ECO:0000313" key="2">
    <source>
        <dbReference type="EMBL" id="CAH3014824.1"/>
    </source>
</evidence>
<dbReference type="PANTHER" id="PTHR43198:SF2">
    <property type="entry name" value="SI:CH1073-67J19.1-RELATED"/>
    <property type="match status" value="1"/>
</dbReference>
<gene>
    <name evidence="2" type="ORF">PEVE_00007479</name>
</gene>
<sequence length="368" mass="43054">MGPAAKTYVEYEGRVSRDYPKFLAIAMLPCHMLWPWIANQLIDFVAKSNPYYTGWFKENETEPNHKGHLEKFVDSHVGPKEKKKALTILRDGMINELNFFRDASLFSYKFIFQRQNSLKRQPLFLPRISLTKSHCVSHKHLRQHMTTALRKDVVDGPSFSQDLFNNEEIVKIRDAAIKTEFIKGMVSGTLNPNYYGGYMVQDAAYCFDAVKAFDEAARKMEEQEMFEFSEIYQSQSMSLKEYNKEFVTTWHLQNTKSIVMGPAAKTYVEYEGRVSRDYPKFLAIAMLPCHMLWPWIANQFIDFVAKSNPYYKGWFEENETEPNHKGHLEKFVDSHFGPKEKKKALTIFRDGMINELNFFRDACLEKLI</sequence>
<dbReference type="PANTHER" id="PTHR43198">
    <property type="entry name" value="BIFUNCTIONAL TH2 PROTEIN"/>
    <property type="match status" value="1"/>
</dbReference>
<dbReference type="Pfam" id="PF03070">
    <property type="entry name" value="TENA_THI-4"/>
    <property type="match status" value="1"/>
</dbReference>
<proteinExistence type="predicted"/>
<dbReference type="InterPro" id="IPR016084">
    <property type="entry name" value="Haem_Oase-like_multi-hlx"/>
</dbReference>
<evidence type="ECO:0000313" key="3">
    <source>
        <dbReference type="Proteomes" id="UP001159427"/>
    </source>
</evidence>
<dbReference type="Gene3D" id="1.20.910.10">
    <property type="entry name" value="Heme oxygenase-like"/>
    <property type="match status" value="2"/>
</dbReference>
<dbReference type="Proteomes" id="UP001159427">
    <property type="component" value="Unassembled WGS sequence"/>
</dbReference>
<keyword evidence="3" id="KW-1185">Reference proteome</keyword>
<evidence type="ECO:0000259" key="1">
    <source>
        <dbReference type="Pfam" id="PF03070"/>
    </source>
</evidence>
<dbReference type="CDD" id="cd19359">
    <property type="entry name" value="TenA_C_Bt3146-like"/>
    <property type="match status" value="1"/>
</dbReference>
<organism evidence="2 3">
    <name type="scientific">Porites evermanni</name>
    <dbReference type="NCBI Taxonomy" id="104178"/>
    <lineage>
        <taxon>Eukaryota</taxon>
        <taxon>Metazoa</taxon>
        <taxon>Cnidaria</taxon>
        <taxon>Anthozoa</taxon>
        <taxon>Hexacorallia</taxon>
        <taxon>Scleractinia</taxon>
        <taxon>Fungiina</taxon>
        <taxon>Poritidae</taxon>
        <taxon>Porites</taxon>
    </lineage>
</organism>
<feature type="domain" description="Thiaminase-2/PQQC" evidence="1">
    <location>
        <begin position="172"/>
        <end position="321"/>
    </location>
</feature>
<comment type="caution">
    <text evidence="2">The sequence shown here is derived from an EMBL/GenBank/DDBJ whole genome shotgun (WGS) entry which is preliminary data.</text>
</comment>
<protein>
    <recommendedName>
        <fullName evidence="1">Thiaminase-2/PQQC domain-containing protein</fullName>
    </recommendedName>
</protein>
<reference evidence="2 3" key="1">
    <citation type="submission" date="2022-05" db="EMBL/GenBank/DDBJ databases">
        <authorList>
            <consortium name="Genoscope - CEA"/>
            <person name="William W."/>
        </authorList>
    </citation>
    <scope>NUCLEOTIDE SEQUENCE [LARGE SCALE GENOMIC DNA]</scope>
</reference>
<dbReference type="InterPro" id="IPR004305">
    <property type="entry name" value="Thiaminase-2/PQQC"/>
</dbReference>
<dbReference type="EMBL" id="CALNXI010000015">
    <property type="protein sequence ID" value="CAH3014824.1"/>
    <property type="molecule type" value="Genomic_DNA"/>
</dbReference>
<dbReference type="InterPro" id="IPR050967">
    <property type="entry name" value="Thiamine_Salvage_TenA"/>
</dbReference>
<name>A0ABN8LH87_9CNID</name>